<comment type="subcellular location">
    <subcellularLocation>
        <location evidence="1 17">Cell membrane</location>
        <topology evidence="1 17">Multi-pass membrane protein</topology>
    </subcellularLocation>
</comment>
<protein>
    <recommendedName>
        <fullName evidence="4 17">Undecaprenyl-diphosphatase</fullName>
        <ecNumber evidence="3 17">3.6.1.27</ecNumber>
    </recommendedName>
    <alternativeName>
        <fullName evidence="15 17">Bacitracin resistance protein</fullName>
    </alternativeName>
    <alternativeName>
        <fullName evidence="14 17">Undecaprenyl pyrophosphate phosphatase</fullName>
    </alternativeName>
</protein>
<dbReference type="OrthoDB" id="9808289at2"/>
<dbReference type="PANTHER" id="PTHR30622">
    <property type="entry name" value="UNDECAPRENYL-DIPHOSPHATASE"/>
    <property type="match status" value="1"/>
</dbReference>
<evidence type="ECO:0000256" key="3">
    <source>
        <dbReference type="ARBA" id="ARBA00012374"/>
    </source>
</evidence>
<name>A0A2Y8ZT66_9MICO</name>
<keyword evidence="6 17" id="KW-0812">Transmembrane</keyword>
<reference evidence="19" key="1">
    <citation type="submission" date="2016-10" db="EMBL/GenBank/DDBJ databases">
        <authorList>
            <person name="Varghese N."/>
            <person name="Submissions S."/>
        </authorList>
    </citation>
    <scope>NUCLEOTIDE SEQUENCE [LARGE SCALE GENOMIC DNA]</scope>
    <source>
        <strain evidence="19">DSM 22951</strain>
    </source>
</reference>
<dbReference type="GO" id="GO:0009252">
    <property type="term" value="P:peptidoglycan biosynthetic process"/>
    <property type="evidence" value="ECO:0007669"/>
    <property type="project" value="UniProtKB-KW"/>
</dbReference>
<evidence type="ECO:0000256" key="4">
    <source>
        <dbReference type="ARBA" id="ARBA00021581"/>
    </source>
</evidence>
<dbReference type="PANTHER" id="PTHR30622:SF4">
    <property type="entry name" value="UNDECAPRENYL-DIPHOSPHATASE"/>
    <property type="match status" value="1"/>
</dbReference>
<dbReference type="EMBL" id="UESZ01000001">
    <property type="protein sequence ID" value="SSA33429.1"/>
    <property type="molecule type" value="Genomic_DNA"/>
</dbReference>
<dbReference type="Pfam" id="PF02673">
    <property type="entry name" value="BacA"/>
    <property type="match status" value="1"/>
</dbReference>
<evidence type="ECO:0000256" key="5">
    <source>
        <dbReference type="ARBA" id="ARBA00022475"/>
    </source>
</evidence>
<evidence type="ECO:0000256" key="2">
    <source>
        <dbReference type="ARBA" id="ARBA00010621"/>
    </source>
</evidence>
<keyword evidence="10 17" id="KW-1133">Transmembrane helix</keyword>
<keyword evidence="8 17" id="KW-0133">Cell shape</keyword>
<gene>
    <name evidence="17" type="primary">uppP</name>
    <name evidence="18" type="ORF">SAMN04489750_0711</name>
</gene>
<keyword evidence="7 17" id="KW-0378">Hydrolase</keyword>
<dbReference type="GO" id="GO:0008360">
    <property type="term" value="P:regulation of cell shape"/>
    <property type="evidence" value="ECO:0007669"/>
    <property type="project" value="UniProtKB-KW"/>
</dbReference>
<comment type="miscellaneous">
    <text evidence="17">Bacitracin is thought to be involved in the inhibition of peptidoglycan synthesis by sequestering undecaprenyl diphosphate, thereby reducing the pool of lipid carrier available.</text>
</comment>
<organism evidence="18 19">
    <name type="scientific">Branchiibius hedensis</name>
    <dbReference type="NCBI Taxonomy" id="672460"/>
    <lineage>
        <taxon>Bacteria</taxon>
        <taxon>Bacillati</taxon>
        <taxon>Actinomycetota</taxon>
        <taxon>Actinomycetes</taxon>
        <taxon>Micrococcales</taxon>
        <taxon>Dermacoccaceae</taxon>
        <taxon>Branchiibius</taxon>
    </lineage>
</organism>
<feature type="transmembrane region" description="Helical" evidence="17">
    <location>
        <begin position="252"/>
        <end position="273"/>
    </location>
</feature>
<feature type="transmembrane region" description="Helical" evidence="17">
    <location>
        <begin position="118"/>
        <end position="138"/>
    </location>
</feature>
<evidence type="ECO:0000256" key="10">
    <source>
        <dbReference type="ARBA" id="ARBA00022989"/>
    </source>
</evidence>
<dbReference type="InterPro" id="IPR003824">
    <property type="entry name" value="UppP"/>
</dbReference>
<keyword evidence="19" id="KW-1185">Reference proteome</keyword>
<accession>A0A2Y8ZT66</accession>
<dbReference type="GO" id="GO:0050380">
    <property type="term" value="F:undecaprenyl-diphosphatase activity"/>
    <property type="evidence" value="ECO:0007669"/>
    <property type="project" value="UniProtKB-UniRule"/>
</dbReference>
<evidence type="ECO:0000256" key="13">
    <source>
        <dbReference type="ARBA" id="ARBA00023316"/>
    </source>
</evidence>
<evidence type="ECO:0000256" key="8">
    <source>
        <dbReference type="ARBA" id="ARBA00022960"/>
    </source>
</evidence>
<evidence type="ECO:0000313" key="18">
    <source>
        <dbReference type="EMBL" id="SSA33429.1"/>
    </source>
</evidence>
<evidence type="ECO:0000313" key="19">
    <source>
        <dbReference type="Proteomes" id="UP000250028"/>
    </source>
</evidence>
<evidence type="ECO:0000256" key="15">
    <source>
        <dbReference type="ARBA" id="ARBA00032932"/>
    </source>
</evidence>
<evidence type="ECO:0000256" key="14">
    <source>
        <dbReference type="ARBA" id="ARBA00032707"/>
    </source>
</evidence>
<keyword evidence="5 17" id="KW-1003">Cell membrane</keyword>
<dbReference type="GO" id="GO:0005886">
    <property type="term" value="C:plasma membrane"/>
    <property type="evidence" value="ECO:0007669"/>
    <property type="project" value="UniProtKB-SubCell"/>
</dbReference>
<comment type="similarity">
    <text evidence="2 17">Belongs to the UppP family.</text>
</comment>
<evidence type="ECO:0000256" key="11">
    <source>
        <dbReference type="ARBA" id="ARBA00023136"/>
    </source>
</evidence>
<feature type="transmembrane region" description="Helical" evidence="17">
    <location>
        <begin position="217"/>
        <end position="240"/>
    </location>
</feature>
<keyword evidence="9 17" id="KW-0573">Peptidoglycan synthesis</keyword>
<dbReference type="RefSeq" id="WP_109684131.1">
    <property type="nucleotide sequence ID" value="NZ_QGDN01000001.1"/>
</dbReference>
<dbReference type="AlphaFoldDB" id="A0A2Y8ZT66"/>
<dbReference type="GO" id="GO:0046677">
    <property type="term" value="P:response to antibiotic"/>
    <property type="evidence" value="ECO:0007669"/>
    <property type="project" value="UniProtKB-UniRule"/>
</dbReference>
<proteinExistence type="inferred from homology"/>
<comment type="function">
    <text evidence="17">Catalyzes the dephosphorylation of undecaprenyl diphosphate (UPP). Confers resistance to bacitracin.</text>
</comment>
<evidence type="ECO:0000256" key="7">
    <source>
        <dbReference type="ARBA" id="ARBA00022801"/>
    </source>
</evidence>
<keyword evidence="12 17" id="KW-0046">Antibiotic resistance</keyword>
<keyword evidence="11 17" id="KW-0472">Membrane</keyword>
<dbReference type="NCBIfam" id="NF001392">
    <property type="entry name" value="PRK00281.2-1"/>
    <property type="match status" value="1"/>
</dbReference>
<feature type="transmembrane region" description="Helical" evidence="17">
    <location>
        <begin position="187"/>
        <end position="205"/>
    </location>
</feature>
<evidence type="ECO:0000256" key="6">
    <source>
        <dbReference type="ARBA" id="ARBA00022692"/>
    </source>
</evidence>
<evidence type="ECO:0000256" key="16">
    <source>
        <dbReference type="ARBA" id="ARBA00047594"/>
    </source>
</evidence>
<feature type="transmembrane region" description="Helical" evidence="17">
    <location>
        <begin position="89"/>
        <end position="106"/>
    </location>
</feature>
<dbReference type="HAMAP" id="MF_01006">
    <property type="entry name" value="Undec_diphosphatase"/>
    <property type="match status" value="1"/>
</dbReference>
<dbReference type="GO" id="GO:0071555">
    <property type="term" value="P:cell wall organization"/>
    <property type="evidence" value="ECO:0007669"/>
    <property type="project" value="UniProtKB-KW"/>
</dbReference>
<evidence type="ECO:0000256" key="9">
    <source>
        <dbReference type="ARBA" id="ARBA00022984"/>
    </source>
</evidence>
<dbReference type="Proteomes" id="UP000250028">
    <property type="component" value="Unassembled WGS sequence"/>
</dbReference>
<sequence>MSWLQAIVLGIVQGLTEFLPISSSAHQLIVSRLFFGNDGGGAAFTAVTQLGTEAAVIVYFARDIGTILKHWFFSLTGKLPRDDPKAREGWYVILGTIPIGILGLVFKDAIEGPARNLWLTASMLLFFALVIAVADSTARQTKTLDDLNVKDGLFFGLWQALSLIPGVSRSGGTISGGLFMGYDRPSAARYSFLLAIPAVLTSGLFELKGAHAGDDGGWGPIIVSTVISFVIGYAVIAWFLRWISTHDFRPFVYYRILLAVLLFVLLGTGVLVAG</sequence>
<evidence type="ECO:0000256" key="1">
    <source>
        <dbReference type="ARBA" id="ARBA00004651"/>
    </source>
</evidence>
<comment type="catalytic activity">
    <reaction evidence="16 17">
        <text>di-trans,octa-cis-undecaprenyl diphosphate + H2O = di-trans,octa-cis-undecaprenyl phosphate + phosphate + H(+)</text>
        <dbReference type="Rhea" id="RHEA:28094"/>
        <dbReference type="ChEBI" id="CHEBI:15377"/>
        <dbReference type="ChEBI" id="CHEBI:15378"/>
        <dbReference type="ChEBI" id="CHEBI:43474"/>
        <dbReference type="ChEBI" id="CHEBI:58405"/>
        <dbReference type="ChEBI" id="CHEBI:60392"/>
        <dbReference type="EC" id="3.6.1.27"/>
    </reaction>
</comment>
<dbReference type="NCBIfam" id="TIGR00753">
    <property type="entry name" value="undec_PP_bacA"/>
    <property type="match status" value="1"/>
</dbReference>
<evidence type="ECO:0000256" key="17">
    <source>
        <dbReference type="HAMAP-Rule" id="MF_01006"/>
    </source>
</evidence>
<dbReference type="EC" id="3.6.1.27" evidence="3 17"/>
<evidence type="ECO:0000256" key="12">
    <source>
        <dbReference type="ARBA" id="ARBA00023251"/>
    </source>
</evidence>
<keyword evidence="13 17" id="KW-0961">Cell wall biogenesis/degradation</keyword>